<dbReference type="InterPro" id="IPR018108">
    <property type="entry name" value="MCP_transmembrane"/>
</dbReference>
<feature type="transmembrane region" description="Helical" evidence="11">
    <location>
        <begin position="117"/>
        <end position="142"/>
    </location>
</feature>
<gene>
    <name evidence="13" type="ORF">D6D15_03769</name>
</gene>
<protein>
    <recommendedName>
        <fullName evidence="12">Amino acid transporter transmembrane domain-containing protein</fullName>
    </recommendedName>
</protein>
<feature type="transmembrane region" description="Helical" evidence="11">
    <location>
        <begin position="186"/>
        <end position="206"/>
    </location>
</feature>
<comment type="caution">
    <text evidence="13">The sequence shown here is derived from an EMBL/GenBank/DDBJ whole genome shotgun (WGS) entry which is preliminary data.</text>
</comment>
<feature type="compositionally biased region" description="Polar residues" evidence="10">
    <location>
        <begin position="8"/>
        <end position="24"/>
    </location>
</feature>
<keyword evidence="8 9" id="KW-0472">Membrane</keyword>
<feature type="repeat" description="Solcar" evidence="9">
    <location>
        <begin position="594"/>
        <end position="696"/>
    </location>
</feature>
<dbReference type="InterPro" id="IPR052217">
    <property type="entry name" value="Mito/Peroxisomal_Carrier"/>
</dbReference>
<dbReference type="Pfam" id="PF00153">
    <property type="entry name" value="Mito_carr"/>
    <property type="match status" value="3"/>
</dbReference>
<evidence type="ECO:0000256" key="4">
    <source>
        <dbReference type="ARBA" id="ARBA00022692"/>
    </source>
</evidence>
<feature type="transmembrane region" description="Helical" evidence="11">
    <location>
        <begin position="378"/>
        <end position="396"/>
    </location>
</feature>
<evidence type="ECO:0000256" key="8">
    <source>
        <dbReference type="ARBA" id="ARBA00023136"/>
    </source>
</evidence>
<keyword evidence="7 11" id="KW-1133">Transmembrane helix</keyword>
<dbReference type="EMBL" id="QZAR01000048">
    <property type="protein sequence ID" value="THW91563.1"/>
    <property type="molecule type" value="Genomic_DNA"/>
</dbReference>
<dbReference type="GO" id="GO:0015217">
    <property type="term" value="F:ADP transmembrane transporter activity"/>
    <property type="evidence" value="ECO:0007669"/>
    <property type="project" value="TreeGrafter"/>
</dbReference>
<dbReference type="Proteomes" id="UP000304928">
    <property type="component" value="Unassembled WGS sequence"/>
</dbReference>
<feature type="region of interest" description="Disordered" evidence="10">
    <location>
        <begin position="1"/>
        <end position="37"/>
    </location>
</feature>
<dbReference type="PANTHER" id="PTHR45939">
    <property type="entry name" value="PEROXISOMAL MEMBRANE PROTEIN PMP34-RELATED"/>
    <property type="match status" value="1"/>
</dbReference>
<keyword evidence="6" id="KW-0999">Mitochondrion inner membrane</keyword>
<dbReference type="SUPFAM" id="SSF103506">
    <property type="entry name" value="Mitochondrial carrier"/>
    <property type="match status" value="1"/>
</dbReference>
<feature type="transmembrane region" description="Helical" evidence="11">
    <location>
        <begin position="39"/>
        <end position="61"/>
    </location>
</feature>
<feature type="region of interest" description="Disordered" evidence="10">
    <location>
        <begin position="433"/>
        <end position="461"/>
    </location>
</feature>
<evidence type="ECO:0000256" key="5">
    <source>
        <dbReference type="ARBA" id="ARBA00022737"/>
    </source>
</evidence>
<evidence type="ECO:0000256" key="7">
    <source>
        <dbReference type="ARBA" id="ARBA00022989"/>
    </source>
</evidence>
<evidence type="ECO:0000256" key="6">
    <source>
        <dbReference type="ARBA" id="ARBA00022792"/>
    </source>
</evidence>
<feature type="transmembrane region" description="Helical" evidence="11">
    <location>
        <begin position="162"/>
        <end position="179"/>
    </location>
</feature>
<feature type="transmembrane region" description="Helical" evidence="11">
    <location>
        <begin position="226"/>
        <end position="243"/>
    </location>
</feature>
<feature type="compositionally biased region" description="Acidic residues" evidence="10">
    <location>
        <begin position="440"/>
        <end position="458"/>
    </location>
</feature>
<evidence type="ECO:0000313" key="13">
    <source>
        <dbReference type="EMBL" id="THW91563.1"/>
    </source>
</evidence>
<keyword evidence="6" id="KW-0496">Mitochondrion</keyword>
<name>A0A4S9BGM7_AURPU</name>
<accession>A0A4S9BGM7</accession>
<dbReference type="Pfam" id="PF01490">
    <property type="entry name" value="Aa_trans"/>
    <property type="match status" value="1"/>
</dbReference>
<dbReference type="InterPro" id="IPR023395">
    <property type="entry name" value="MCP_dom_sf"/>
</dbReference>
<dbReference type="PANTHER" id="PTHR45939:SF2">
    <property type="entry name" value="CARRIER PROTEIN, PUTATIVE (AFU_ORTHOLOGUE AFUA_2G13870)-RELATED"/>
    <property type="match status" value="1"/>
</dbReference>
<dbReference type="AlphaFoldDB" id="A0A4S9BGM7"/>
<sequence>MSGYASIRSAQSDTSSRPNSTASMSRRPRRKENGHHGQASWLSSVINLVNTIVGAGVLAMPSALSNMGIFLGIFVIIWSGITSGFGLYLQTRCARYLDRGNASFFALSQITYPNAAVIFDAAIAIKCFGVGISYLIIIGDLMPGVVRGFTDTPAADYLLDRHFWVTAFMLVVIPLSFLRRLDSLKYTSIIALISIGYLVVLVVYHFAKGDDMGLKGDISLSPDKGIVPVLASFPVIVFAYTCHQNMFSILNEIEDNSPFKTGSVVLASIGSSGSIYLLVAITGYLTFGDNVAGNIVAQYIPSVASTIGKAAIVVLVMFSYPLQVHPCRASVDAVLKWRPAGRKQPDYASANGSPSRSTLLNPAGNAQRGRGEMSDRRFAVITTVIIILSYIVAMTVSSLSVVLAYVGSTGSTSISFILPGLFYYKISSPDSPHHQRLLKEDDDEEADGEGESAADSDNDEIRGRMWGDMRASEVHVQGSKGWNKGAASFCMTSAVYHKSSIVAPQSRESTEEVDKRCVLVVSFLSIRGALLTPTVETSLHTMSVYNSQLVTTLVNAIDRLNYSADYGSEDAFELYHKIQEHNERQGSSTDGIGLPALGHALAGSAGTALSHLILYPLDLVITRLQVQQQLKTPGEAPSAAKEADDAEYTSLADAAQKIYTHEGGLQAFWNGCATDTAKSVIDSFLFFLAYTALRQRQQKKLNTKSLPIFNELSVGIAAGALSKFVTTPIQQIVTRKQTAALIAARDKTSTLPPGLASQLSIKDIFLQIRSERGLKGFWAGYSASLILTLNPALTFLLQNLLKKTLLPRSQREHPGPKALFLIAAMSKATASTVTYPFSLAKSRAQVSRPMAEETQRQPPPYLEKPDLSSDSKITAKSKKVLRVVFFQQLSQLAIIRSLKNIYTTEGIKGLYSGLDAEVVKGFLGHGLSMVLKERIHVLIISAYYMLLKAMKKFPEDLGSVGEQAKGEFERVKGAAVGMAESAVEVGREAGQRVQNVGETVVEGVKNAVESGSSGVSGTVQSMSGGVSEKVQNMSSGVGDRIQSASNSVVEGVKGVIKTDEL</sequence>
<evidence type="ECO:0000256" key="9">
    <source>
        <dbReference type="PROSITE-ProRule" id="PRU00282"/>
    </source>
</evidence>
<feature type="domain" description="Amino acid transporter transmembrane" evidence="12">
    <location>
        <begin position="38"/>
        <end position="437"/>
    </location>
</feature>
<feature type="region of interest" description="Disordered" evidence="10">
    <location>
        <begin position="345"/>
        <end position="370"/>
    </location>
</feature>
<dbReference type="GO" id="GO:0016020">
    <property type="term" value="C:membrane"/>
    <property type="evidence" value="ECO:0007669"/>
    <property type="project" value="UniProtKB-SubCell"/>
</dbReference>
<proteinExistence type="inferred from homology"/>
<feature type="transmembrane region" description="Helical" evidence="11">
    <location>
        <begin position="264"/>
        <end position="287"/>
    </location>
</feature>
<dbReference type="Gene3D" id="1.50.40.10">
    <property type="entry name" value="Mitochondrial carrier domain"/>
    <property type="match status" value="1"/>
</dbReference>
<organism evidence="13 14">
    <name type="scientific">Aureobasidium pullulans</name>
    <name type="common">Black yeast</name>
    <name type="synonym">Pullularia pullulans</name>
    <dbReference type="NCBI Taxonomy" id="5580"/>
    <lineage>
        <taxon>Eukaryota</taxon>
        <taxon>Fungi</taxon>
        <taxon>Dikarya</taxon>
        <taxon>Ascomycota</taxon>
        <taxon>Pezizomycotina</taxon>
        <taxon>Dothideomycetes</taxon>
        <taxon>Dothideomycetidae</taxon>
        <taxon>Dothideales</taxon>
        <taxon>Saccotheciaceae</taxon>
        <taxon>Aureobasidium</taxon>
    </lineage>
</organism>
<comment type="similarity">
    <text evidence="2">Belongs to the mitochondrial carrier (TC 2.A.29) family.</text>
</comment>
<evidence type="ECO:0000256" key="1">
    <source>
        <dbReference type="ARBA" id="ARBA00004141"/>
    </source>
</evidence>
<keyword evidence="5" id="KW-0677">Repeat</keyword>
<dbReference type="InterPro" id="IPR013057">
    <property type="entry name" value="AA_transpt_TM"/>
</dbReference>
<keyword evidence="3" id="KW-0813">Transport</keyword>
<feature type="repeat" description="Solcar" evidence="9">
    <location>
        <begin position="706"/>
        <end position="804"/>
    </location>
</feature>
<evidence type="ECO:0000256" key="11">
    <source>
        <dbReference type="SAM" id="Phobius"/>
    </source>
</evidence>
<evidence type="ECO:0000256" key="2">
    <source>
        <dbReference type="ARBA" id="ARBA00006375"/>
    </source>
</evidence>
<evidence type="ECO:0000256" key="10">
    <source>
        <dbReference type="SAM" id="MobiDB-lite"/>
    </source>
</evidence>
<keyword evidence="4 9" id="KW-0812">Transmembrane</keyword>
<feature type="transmembrane region" description="Helical" evidence="11">
    <location>
        <begin position="67"/>
        <end position="89"/>
    </location>
</feature>
<evidence type="ECO:0000256" key="3">
    <source>
        <dbReference type="ARBA" id="ARBA00022448"/>
    </source>
</evidence>
<reference evidence="13 14" key="1">
    <citation type="submission" date="2018-10" db="EMBL/GenBank/DDBJ databases">
        <title>Fifty Aureobasidium pullulans genomes reveal a recombining polyextremotolerant generalist.</title>
        <authorList>
            <person name="Gostincar C."/>
            <person name="Turk M."/>
            <person name="Zajc J."/>
            <person name="Gunde-Cimerman N."/>
        </authorList>
    </citation>
    <scope>NUCLEOTIDE SEQUENCE [LARGE SCALE GENOMIC DNA]</scope>
    <source>
        <strain evidence="13 14">EXF-10507</strain>
    </source>
</reference>
<evidence type="ECO:0000259" key="12">
    <source>
        <dbReference type="Pfam" id="PF01490"/>
    </source>
</evidence>
<comment type="subcellular location">
    <subcellularLocation>
        <location evidence="1">Membrane</location>
        <topology evidence="1">Multi-pass membrane protein</topology>
    </subcellularLocation>
</comment>
<dbReference type="PROSITE" id="PS50920">
    <property type="entry name" value="SOLCAR"/>
    <property type="match status" value="2"/>
</dbReference>
<feature type="transmembrane region" description="Helical" evidence="11">
    <location>
        <begin position="299"/>
        <end position="320"/>
    </location>
</feature>
<feature type="compositionally biased region" description="Polar residues" evidence="10">
    <location>
        <begin position="350"/>
        <end position="360"/>
    </location>
</feature>
<evidence type="ECO:0000313" key="14">
    <source>
        <dbReference type="Proteomes" id="UP000304928"/>
    </source>
</evidence>
<feature type="region of interest" description="Disordered" evidence="10">
    <location>
        <begin position="846"/>
        <end position="869"/>
    </location>
</feature>